<evidence type="ECO:0000313" key="5">
    <source>
        <dbReference type="EMBL" id="HIU43161.1"/>
    </source>
</evidence>
<protein>
    <submittedName>
        <fullName evidence="5">LCP family protein</fullName>
    </submittedName>
</protein>
<dbReference type="Pfam" id="PF03816">
    <property type="entry name" value="LytR_cpsA_psr"/>
    <property type="match status" value="1"/>
</dbReference>
<dbReference type="InterPro" id="IPR004474">
    <property type="entry name" value="LytR_CpsA_psr"/>
</dbReference>
<evidence type="ECO:0000256" key="2">
    <source>
        <dbReference type="SAM" id="MobiDB-lite"/>
    </source>
</evidence>
<feature type="domain" description="Cell envelope-related transcriptional attenuator" evidence="4">
    <location>
        <begin position="104"/>
        <end position="250"/>
    </location>
</feature>
<dbReference type="Proteomes" id="UP000824073">
    <property type="component" value="Unassembled WGS sequence"/>
</dbReference>
<name>A0A9D1IUW4_9CLOT</name>
<feature type="region of interest" description="Disordered" evidence="2">
    <location>
        <begin position="53"/>
        <end position="85"/>
    </location>
</feature>
<feature type="transmembrane region" description="Helical" evidence="3">
    <location>
        <begin position="28"/>
        <end position="47"/>
    </location>
</feature>
<comment type="caution">
    <text evidence="5">The sequence shown here is derived from an EMBL/GenBank/DDBJ whole genome shotgun (WGS) entry which is preliminary data.</text>
</comment>
<feature type="region of interest" description="Disordered" evidence="2">
    <location>
        <begin position="1"/>
        <end position="21"/>
    </location>
</feature>
<keyword evidence="3" id="KW-1133">Transmembrane helix</keyword>
<dbReference type="AlphaFoldDB" id="A0A9D1IUW4"/>
<evidence type="ECO:0000256" key="3">
    <source>
        <dbReference type="SAM" id="Phobius"/>
    </source>
</evidence>
<accession>A0A9D1IUW4</accession>
<evidence type="ECO:0000313" key="6">
    <source>
        <dbReference type="Proteomes" id="UP000824073"/>
    </source>
</evidence>
<dbReference type="InterPro" id="IPR050922">
    <property type="entry name" value="LytR/CpsA/Psr_CW_biosynth"/>
</dbReference>
<evidence type="ECO:0000256" key="1">
    <source>
        <dbReference type="ARBA" id="ARBA00006068"/>
    </source>
</evidence>
<organism evidence="5 6">
    <name type="scientific">Candidatus Ventrousia excrementavium</name>
    <dbReference type="NCBI Taxonomy" id="2840961"/>
    <lineage>
        <taxon>Bacteria</taxon>
        <taxon>Bacillati</taxon>
        <taxon>Bacillota</taxon>
        <taxon>Clostridia</taxon>
        <taxon>Eubacteriales</taxon>
        <taxon>Clostridiaceae</taxon>
        <taxon>Clostridiaceae incertae sedis</taxon>
        <taxon>Candidatus Ventrousia</taxon>
    </lineage>
</organism>
<sequence>MGRYEQKRAAPARKKSLTPARRRRRRRILSVVGILTLSLCIWLGIYLSTPPAQVEPPPAEPQDDVTADNTSPPDTDAPDISTPTRSRKKNFYTMLLVGTMDDYNTDTIMLASVDTEADIVNVISIPRDTMVDIEERNMKINGAYGRDGIEELCREVQDITDIYPDFYCVVNVASFVKIVDLFGGVEFEVPYDMYHPDADSQYTINLRKGLQTLDGKKALQMVRYRGTNQNDFGRMQLQRDFLVAIAKKVLNNFSLSQVTELIPIINESIKTNMPVKDMLWFYQNVVAEIDFDANVHFHAMPVESTGTYKGLSYVYLDKQAVAELLNTTVNPYDMDIDPDDLNIIHLES</sequence>
<gene>
    <name evidence="5" type="ORF">IAB67_02560</name>
</gene>
<dbReference type="Gene3D" id="3.40.630.190">
    <property type="entry name" value="LCP protein"/>
    <property type="match status" value="1"/>
</dbReference>
<comment type="similarity">
    <text evidence="1">Belongs to the LytR/CpsA/Psr (LCP) family.</text>
</comment>
<reference evidence="5" key="2">
    <citation type="journal article" date="2021" name="PeerJ">
        <title>Extensive microbial diversity within the chicken gut microbiome revealed by metagenomics and culture.</title>
        <authorList>
            <person name="Gilroy R."/>
            <person name="Ravi A."/>
            <person name="Getino M."/>
            <person name="Pursley I."/>
            <person name="Horton D.L."/>
            <person name="Alikhan N.F."/>
            <person name="Baker D."/>
            <person name="Gharbi K."/>
            <person name="Hall N."/>
            <person name="Watson M."/>
            <person name="Adriaenssens E.M."/>
            <person name="Foster-Nyarko E."/>
            <person name="Jarju S."/>
            <person name="Secka A."/>
            <person name="Antonio M."/>
            <person name="Oren A."/>
            <person name="Chaudhuri R.R."/>
            <person name="La Ragione R."/>
            <person name="Hildebrand F."/>
            <person name="Pallen M.J."/>
        </authorList>
    </citation>
    <scope>NUCLEOTIDE SEQUENCE</scope>
    <source>
        <strain evidence="5">CHK191-8634</strain>
    </source>
</reference>
<proteinExistence type="inferred from homology"/>
<keyword evidence="3" id="KW-0472">Membrane</keyword>
<keyword evidence="3" id="KW-0812">Transmembrane</keyword>
<reference evidence="5" key="1">
    <citation type="submission" date="2020-10" db="EMBL/GenBank/DDBJ databases">
        <authorList>
            <person name="Gilroy R."/>
        </authorList>
    </citation>
    <scope>NUCLEOTIDE SEQUENCE</scope>
    <source>
        <strain evidence="5">CHK191-8634</strain>
    </source>
</reference>
<feature type="compositionally biased region" description="Basic residues" evidence="2">
    <location>
        <begin position="10"/>
        <end position="21"/>
    </location>
</feature>
<dbReference type="NCBIfam" id="TIGR00350">
    <property type="entry name" value="lytR_cpsA_psr"/>
    <property type="match status" value="1"/>
</dbReference>
<evidence type="ECO:0000259" key="4">
    <source>
        <dbReference type="Pfam" id="PF03816"/>
    </source>
</evidence>
<dbReference type="PANTHER" id="PTHR33392:SF6">
    <property type="entry name" value="POLYISOPRENYL-TEICHOIC ACID--PEPTIDOGLYCAN TEICHOIC ACID TRANSFERASE TAGU"/>
    <property type="match status" value="1"/>
</dbReference>
<dbReference type="EMBL" id="DVMR01000028">
    <property type="protein sequence ID" value="HIU43161.1"/>
    <property type="molecule type" value="Genomic_DNA"/>
</dbReference>
<dbReference type="PANTHER" id="PTHR33392">
    <property type="entry name" value="POLYISOPRENYL-TEICHOIC ACID--PEPTIDOGLYCAN TEICHOIC ACID TRANSFERASE TAGU"/>
    <property type="match status" value="1"/>
</dbReference>